<dbReference type="Proteomes" id="UP000272942">
    <property type="component" value="Unassembled WGS sequence"/>
</dbReference>
<accession>A0A183AIU7</accession>
<organism evidence="4">
    <name type="scientific">Echinostoma caproni</name>
    <dbReference type="NCBI Taxonomy" id="27848"/>
    <lineage>
        <taxon>Eukaryota</taxon>
        <taxon>Metazoa</taxon>
        <taxon>Spiralia</taxon>
        <taxon>Lophotrochozoa</taxon>
        <taxon>Platyhelminthes</taxon>
        <taxon>Trematoda</taxon>
        <taxon>Digenea</taxon>
        <taxon>Plagiorchiida</taxon>
        <taxon>Echinostomata</taxon>
        <taxon>Echinostomatoidea</taxon>
        <taxon>Echinostomatidae</taxon>
        <taxon>Echinostoma</taxon>
    </lineage>
</organism>
<feature type="compositionally biased region" description="Polar residues" evidence="1">
    <location>
        <begin position="276"/>
        <end position="294"/>
    </location>
</feature>
<evidence type="ECO:0000313" key="3">
    <source>
        <dbReference type="Proteomes" id="UP000272942"/>
    </source>
</evidence>
<name>A0A183AIU7_9TREM</name>
<reference evidence="4" key="1">
    <citation type="submission" date="2016-06" db="UniProtKB">
        <authorList>
            <consortium name="WormBaseParasite"/>
        </authorList>
    </citation>
    <scope>IDENTIFICATION</scope>
</reference>
<feature type="compositionally biased region" description="Low complexity" evidence="1">
    <location>
        <begin position="197"/>
        <end position="218"/>
    </location>
</feature>
<keyword evidence="3" id="KW-1185">Reference proteome</keyword>
<feature type="region of interest" description="Disordered" evidence="1">
    <location>
        <begin position="185"/>
        <end position="300"/>
    </location>
</feature>
<dbReference type="AlphaFoldDB" id="A0A183AIU7"/>
<feature type="compositionally biased region" description="Basic and acidic residues" evidence="1">
    <location>
        <begin position="185"/>
        <end position="196"/>
    </location>
</feature>
<reference evidence="2 3" key="2">
    <citation type="submission" date="2018-11" db="EMBL/GenBank/DDBJ databases">
        <authorList>
            <consortium name="Pathogen Informatics"/>
        </authorList>
    </citation>
    <scope>NUCLEOTIDE SEQUENCE [LARGE SCALE GENOMIC DNA]</scope>
    <source>
        <strain evidence="2 3">Egypt</strain>
    </source>
</reference>
<protein>
    <submittedName>
        <fullName evidence="4">Ras-associating domain-containing protein</fullName>
    </submittedName>
</protein>
<feature type="compositionally biased region" description="Low complexity" evidence="1">
    <location>
        <begin position="233"/>
        <end position="257"/>
    </location>
</feature>
<dbReference type="EMBL" id="UZAN01043921">
    <property type="protein sequence ID" value="VDP79580.1"/>
    <property type="molecule type" value="Genomic_DNA"/>
</dbReference>
<evidence type="ECO:0000256" key="1">
    <source>
        <dbReference type="SAM" id="MobiDB-lite"/>
    </source>
</evidence>
<sequence>MLVDFILIKLSYAYEEVIDTVVYEMNAKISSENWVKAASTDPQPYASFNAVCNHLLIASKGNPDLAETILGCKTKVLDNGNTKLKVYFDAASVEAQTECQKEELNSILDEWKKMVGVHFKVNSAQLDLKRKTFSSAGEYGGVDVCGGSVVVGYFGGDGGGGDVGREGGVRGSGDCGDALPEKFKVKVSDRNQDQNESKTTTETSTATRTATETKTKNTGSDTISSDTATLRMTTAPASSSSSSTKTTITTAKESFTSEPIINASSADDAGEPSVDLKSSSDQNIKLNPETTNNQEKNEGE</sequence>
<evidence type="ECO:0000313" key="4">
    <source>
        <dbReference type="WBParaSite" id="ECPE_0000689601-mRNA-1"/>
    </source>
</evidence>
<proteinExistence type="predicted"/>
<dbReference type="WBParaSite" id="ECPE_0000689601-mRNA-1">
    <property type="protein sequence ID" value="ECPE_0000689601-mRNA-1"/>
    <property type="gene ID" value="ECPE_0000689601"/>
</dbReference>
<evidence type="ECO:0000313" key="2">
    <source>
        <dbReference type="EMBL" id="VDP79580.1"/>
    </source>
</evidence>
<gene>
    <name evidence="2" type="ORF">ECPE_LOCUS6882</name>
</gene>
<feature type="compositionally biased region" description="Polar residues" evidence="1">
    <location>
        <begin position="219"/>
        <end position="232"/>
    </location>
</feature>